<feature type="transmembrane region" description="Helical" evidence="1">
    <location>
        <begin position="88"/>
        <end position="114"/>
    </location>
</feature>
<dbReference type="InterPro" id="IPR046513">
    <property type="entry name" value="DUF6691"/>
</dbReference>
<dbReference type="OrthoDB" id="9790409at2"/>
<proteinExistence type="predicted"/>
<feature type="transmembrane region" description="Helical" evidence="1">
    <location>
        <begin position="7"/>
        <end position="26"/>
    </location>
</feature>
<dbReference type="AlphaFoldDB" id="A0A254PU49"/>
<keyword evidence="3" id="KW-1185">Reference proteome</keyword>
<keyword evidence="1" id="KW-0472">Membrane</keyword>
<evidence type="ECO:0000313" key="3">
    <source>
        <dbReference type="Proteomes" id="UP000197528"/>
    </source>
</evidence>
<protein>
    <recommendedName>
        <fullName evidence="4">Transporter</fullName>
    </recommendedName>
</protein>
<evidence type="ECO:0008006" key="4">
    <source>
        <dbReference type="Google" id="ProtNLM"/>
    </source>
</evidence>
<keyword evidence="1" id="KW-0812">Transmembrane</keyword>
<dbReference type="RefSeq" id="WP_088526214.1">
    <property type="nucleotide sequence ID" value="NZ_NGUP01000006.1"/>
</dbReference>
<feature type="transmembrane region" description="Helical" evidence="1">
    <location>
        <begin position="120"/>
        <end position="139"/>
    </location>
</feature>
<dbReference type="EMBL" id="NGUP01000006">
    <property type="protein sequence ID" value="OWS68816.1"/>
    <property type="molecule type" value="Genomic_DNA"/>
</dbReference>
<sequence>MKHSFGLLSQYAIGVLFGWGLIISGMSNPQKILGFLDLAGNWDPSLAFVMIGAVLVGLAGFYVVSKKSQAFFGGALHIPTRRDITKPLLIGSLIFGAGWGIAGFCPGPALVALGAGHLKAFVFVAAMLAGMEICERFFVGHRSKPSL</sequence>
<gene>
    <name evidence="2" type="ORF">CBI31_09715</name>
</gene>
<organism evidence="2 3">
    <name type="scientific">Polynucleobacter campilacus</name>
    <dbReference type="NCBI Taxonomy" id="1743163"/>
    <lineage>
        <taxon>Bacteria</taxon>
        <taxon>Pseudomonadati</taxon>
        <taxon>Pseudomonadota</taxon>
        <taxon>Betaproteobacteria</taxon>
        <taxon>Burkholderiales</taxon>
        <taxon>Burkholderiaceae</taxon>
        <taxon>Polynucleobacter</taxon>
    </lineage>
</organism>
<feature type="transmembrane region" description="Helical" evidence="1">
    <location>
        <begin position="46"/>
        <end position="64"/>
    </location>
</feature>
<reference evidence="2 3" key="1">
    <citation type="submission" date="2017-05" db="EMBL/GenBank/DDBJ databases">
        <title>Genome of Polynucleobacter sp. MWH-Feld-100.</title>
        <authorList>
            <person name="Hahn M.W."/>
        </authorList>
    </citation>
    <scope>NUCLEOTIDE SEQUENCE [LARGE SCALE GENOMIC DNA]</scope>
    <source>
        <strain evidence="2 3">MWH-Feld-100</strain>
    </source>
</reference>
<name>A0A254PU49_9BURK</name>
<evidence type="ECO:0000256" key="1">
    <source>
        <dbReference type="SAM" id="Phobius"/>
    </source>
</evidence>
<dbReference type="Proteomes" id="UP000197528">
    <property type="component" value="Unassembled WGS sequence"/>
</dbReference>
<keyword evidence="1" id="KW-1133">Transmembrane helix</keyword>
<evidence type="ECO:0000313" key="2">
    <source>
        <dbReference type="EMBL" id="OWS68816.1"/>
    </source>
</evidence>
<comment type="caution">
    <text evidence="2">The sequence shown here is derived from an EMBL/GenBank/DDBJ whole genome shotgun (WGS) entry which is preliminary data.</text>
</comment>
<accession>A0A254PU49</accession>
<dbReference type="Pfam" id="PF20398">
    <property type="entry name" value="DUF6691"/>
    <property type="match status" value="1"/>
</dbReference>